<evidence type="ECO:0000256" key="13">
    <source>
        <dbReference type="ARBA" id="ARBA00023101"/>
    </source>
</evidence>
<evidence type="ECO:0000256" key="16">
    <source>
        <dbReference type="ARBA" id="ARBA00023180"/>
    </source>
</evidence>
<feature type="signal peptide" evidence="23">
    <location>
        <begin position="1"/>
        <end position="17"/>
    </location>
</feature>
<evidence type="ECO:0000256" key="2">
    <source>
        <dbReference type="ARBA" id="ARBA00001973"/>
    </source>
</evidence>
<evidence type="ECO:0000313" key="26">
    <source>
        <dbReference type="Ensembl" id="ENSOSIP00000039727.1"/>
    </source>
</evidence>
<feature type="domain" description="Tyrosinase copper-binding" evidence="24">
    <location>
        <begin position="205"/>
        <end position="222"/>
    </location>
</feature>
<evidence type="ECO:0000256" key="5">
    <source>
        <dbReference type="ARBA" id="ARBA00022692"/>
    </source>
</evidence>
<sequence>MWRSCVLVIASALAVTAQFPRECVTVEGLRSGQCCPSPPGFVDDPCGFSAGRGQCVSLTVDARPHGPQYPHDGRDDRERWPVRFFNRTCQCNGNFSGFNCGRCRHGLTGPNCDQRVSVVRRDVMRLSADEKRAFVSALDQAKRTVHPDLVIATRHYSDVFGPSGDSPQFENVTIYNYFVWTHYYSVSKTFLGAGQASFGGVDFSHEGPGFVTWHRYHLLQLERDMQDMLQDPSFALPYWNFAIGGNTCDICTDDLMGARSTFDSNSLSSNSIFSQWRVVCESVEDYDTLGTICNSKETSTGPWCSGYRSPRMWRTACRSTRLTRRPTTPPPLRASGTPSKGNYDPVTHLSPNDPIFVLLHTYTDAIFDEWLRRHGPDVAAYPDENAPIGHNRGYNMVPFWPPVTNSEMFVTAPENLGYSYEAEWPGQPFTLTEIITIAIVAALVVVAVIFAATTCAVRARSYKMEGHQPLLGDQYQRYDDDKSQSVV</sequence>
<dbReference type="Pfam" id="PF00264">
    <property type="entry name" value="Tyrosinase"/>
    <property type="match status" value="1"/>
</dbReference>
<dbReference type="PANTHER" id="PTHR11474:SF3">
    <property type="entry name" value="5,6-DIHYDROXYINDOLE-2-CARBOXYLIC ACID OXIDASE"/>
    <property type="match status" value="1"/>
</dbReference>
<evidence type="ECO:0000256" key="17">
    <source>
        <dbReference type="ARBA" id="ARBA00037907"/>
    </source>
</evidence>
<keyword evidence="6" id="KW-0479">Metal-binding</keyword>
<evidence type="ECO:0000313" key="27">
    <source>
        <dbReference type="Proteomes" id="UP000694383"/>
    </source>
</evidence>
<keyword evidence="11" id="KW-0186">Copper</keyword>
<evidence type="ECO:0000256" key="11">
    <source>
        <dbReference type="ARBA" id="ARBA00023008"/>
    </source>
</evidence>
<dbReference type="Gene3D" id="1.10.1280.10">
    <property type="entry name" value="Di-copper center containing domain from catechol oxidase"/>
    <property type="match status" value="1"/>
</dbReference>
<dbReference type="SUPFAM" id="SSF48056">
    <property type="entry name" value="Di-copper centre-containing domain"/>
    <property type="match status" value="1"/>
</dbReference>
<evidence type="ECO:0000256" key="22">
    <source>
        <dbReference type="SAM" id="Phobius"/>
    </source>
</evidence>
<dbReference type="AlphaFoldDB" id="A0A8C8DYH4"/>
<feature type="transmembrane region" description="Helical" evidence="22">
    <location>
        <begin position="434"/>
        <end position="457"/>
    </location>
</feature>
<evidence type="ECO:0000256" key="3">
    <source>
        <dbReference type="ARBA" id="ARBA00004573"/>
    </source>
</evidence>
<feature type="region of interest" description="Disordered" evidence="21">
    <location>
        <begin position="322"/>
        <end position="341"/>
    </location>
</feature>
<comment type="pathway">
    <text evidence="17">Pigment biosynthesis; melanin biosynthesis.</text>
</comment>
<keyword evidence="12" id="KW-0503">Monooxygenase</keyword>
<comment type="cofactor">
    <cofactor evidence="2">
        <name>Cu(2+)</name>
        <dbReference type="ChEBI" id="CHEBI:29036"/>
    </cofactor>
</comment>
<evidence type="ECO:0000256" key="10">
    <source>
        <dbReference type="ARBA" id="ARBA00023002"/>
    </source>
</evidence>
<evidence type="ECO:0000256" key="9">
    <source>
        <dbReference type="ARBA" id="ARBA00022989"/>
    </source>
</evidence>
<reference evidence="26" key="1">
    <citation type="submission" date="2025-08" db="UniProtKB">
        <authorList>
            <consortium name="Ensembl"/>
        </authorList>
    </citation>
    <scope>IDENTIFICATION</scope>
</reference>
<reference evidence="26" key="2">
    <citation type="submission" date="2025-09" db="UniProtKB">
        <authorList>
            <consortium name="Ensembl"/>
        </authorList>
    </citation>
    <scope>IDENTIFICATION</scope>
</reference>
<dbReference type="InterPro" id="IPR008922">
    <property type="entry name" value="Di-copper_centre_dom_sf"/>
</dbReference>
<keyword evidence="8" id="KW-0862">Zinc</keyword>
<comment type="similarity">
    <text evidence="4">Belongs to the tyrosinase family.</text>
</comment>
<name>A0A8C8DYH4_9TELE</name>
<feature type="chain" id="PRO_5034550501" description="5,6-dihydroxyindole-2-carboxylic acid oxidase" evidence="23">
    <location>
        <begin position="18"/>
        <end position="487"/>
    </location>
</feature>
<dbReference type="InterPro" id="IPR002227">
    <property type="entry name" value="Tyrosinase_Cu-bd"/>
</dbReference>
<dbReference type="PRINTS" id="PR00092">
    <property type="entry name" value="TYROSINASE"/>
</dbReference>
<dbReference type="GO" id="GO:0042438">
    <property type="term" value="P:melanin biosynthetic process"/>
    <property type="evidence" value="ECO:0007669"/>
    <property type="project" value="UniProtKB-KW"/>
</dbReference>
<evidence type="ECO:0000256" key="8">
    <source>
        <dbReference type="ARBA" id="ARBA00022833"/>
    </source>
</evidence>
<dbReference type="GO" id="GO:0030318">
    <property type="term" value="P:melanocyte differentiation"/>
    <property type="evidence" value="ECO:0007669"/>
    <property type="project" value="TreeGrafter"/>
</dbReference>
<evidence type="ECO:0000256" key="4">
    <source>
        <dbReference type="ARBA" id="ARBA00009928"/>
    </source>
</evidence>
<evidence type="ECO:0000256" key="14">
    <source>
        <dbReference type="ARBA" id="ARBA00023136"/>
    </source>
</evidence>
<protein>
    <recommendedName>
        <fullName evidence="18">5,6-dihydroxyindole-2-carboxylic acid oxidase</fullName>
    </recommendedName>
    <alternativeName>
        <fullName evidence="19">Tyrosinase-related protein 1</fullName>
    </alternativeName>
</protein>
<keyword evidence="13" id="KW-0470">Melanin biosynthesis</keyword>
<dbReference type="PANTHER" id="PTHR11474">
    <property type="entry name" value="TYROSINASE FAMILY MEMBER"/>
    <property type="match status" value="1"/>
</dbReference>
<accession>A0A8C8DYH4</accession>
<keyword evidence="5 22" id="KW-0812">Transmembrane</keyword>
<keyword evidence="14 22" id="KW-0472">Membrane</keyword>
<feature type="domain" description="Tyrosinase copper-binding" evidence="25">
    <location>
        <begin position="353"/>
        <end position="364"/>
    </location>
</feature>
<comment type="subcellular location">
    <subcellularLocation>
        <location evidence="3">Melanosome membrane</location>
        <topology evidence="3">Single-pass type I membrane protein</topology>
    </subcellularLocation>
</comment>
<dbReference type="InterPro" id="IPR050316">
    <property type="entry name" value="Tyrosinase/Hemocyanin"/>
</dbReference>
<proteinExistence type="inferred from homology"/>
<dbReference type="GO" id="GO:0004497">
    <property type="term" value="F:monooxygenase activity"/>
    <property type="evidence" value="ECO:0007669"/>
    <property type="project" value="UniProtKB-KW"/>
</dbReference>
<keyword evidence="10" id="KW-0560">Oxidoreductase</keyword>
<evidence type="ECO:0000256" key="1">
    <source>
        <dbReference type="ARBA" id="ARBA00001947"/>
    </source>
</evidence>
<evidence type="ECO:0000256" key="21">
    <source>
        <dbReference type="SAM" id="MobiDB-lite"/>
    </source>
</evidence>
<dbReference type="GO" id="GO:0032438">
    <property type="term" value="P:melanosome organization"/>
    <property type="evidence" value="ECO:0007669"/>
    <property type="project" value="TreeGrafter"/>
</dbReference>
<keyword evidence="9 22" id="KW-1133">Transmembrane helix</keyword>
<evidence type="ECO:0000256" key="18">
    <source>
        <dbReference type="ARBA" id="ARBA00040647"/>
    </source>
</evidence>
<dbReference type="Ensembl" id="ENSOSIT00000041861.1">
    <property type="protein sequence ID" value="ENSOSIP00000039727.1"/>
    <property type="gene ID" value="ENSOSIG00000019473.1"/>
</dbReference>
<evidence type="ECO:0000256" key="15">
    <source>
        <dbReference type="ARBA" id="ARBA00023157"/>
    </source>
</evidence>
<keyword evidence="7 23" id="KW-0732">Signal</keyword>
<keyword evidence="16" id="KW-0325">Glycoprotein</keyword>
<organism evidence="26 27">
    <name type="scientific">Oryzias sinensis</name>
    <name type="common">Chinese medaka</name>
    <dbReference type="NCBI Taxonomy" id="183150"/>
    <lineage>
        <taxon>Eukaryota</taxon>
        <taxon>Metazoa</taxon>
        <taxon>Chordata</taxon>
        <taxon>Craniata</taxon>
        <taxon>Vertebrata</taxon>
        <taxon>Euteleostomi</taxon>
        <taxon>Actinopterygii</taxon>
        <taxon>Neopterygii</taxon>
        <taxon>Teleostei</taxon>
        <taxon>Neoteleostei</taxon>
        <taxon>Acanthomorphata</taxon>
        <taxon>Ovalentaria</taxon>
        <taxon>Atherinomorphae</taxon>
        <taxon>Beloniformes</taxon>
        <taxon>Adrianichthyidae</taxon>
        <taxon>Oryziinae</taxon>
        <taxon>Oryzias</taxon>
    </lineage>
</organism>
<dbReference type="Proteomes" id="UP000694383">
    <property type="component" value="Unplaced"/>
</dbReference>
<dbReference type="GO" id="GO:0046872">
    <property type="term" value="F:metal ion binding"/>
    <property type="evidence" value="ECO:0007669"/>
    <property type="project" value="UniProtKB-KW"/>
</dbReference>
<dbReference type="PROSITE" id="PS00498">
    <property type="entry name" value="TYROSINASE_2"/>
    <property type="match status" value="1"/>
</dbReference>
<evidence type="ECO:0000256" key="6">
    <source>
        <dbReference type="ARBA" id="ARBA00022723"/>
    </source>
</evidence>
<evidence type="ECO:0000256" key="20">
    <source>
        <dbReference type="ARBA" id="ARBA00047408"/>
    </source>
</evidence>
<evidence type="ECO:0000256" key="23">
    <source>
        <dbReference type="SAM" id="SignalP"/>
    </source>
</evidence>
<dbReference type="GeneTree" id="ENSGT00940000155804"/>
<evidence type="ECO:0000256" key="12">
    <source>
        <dbReference type="ARBA" id="ARBA00023033"/>
    </source>
</evidence>
<evidence type="ECO:0000259" key="24">
    <source>
        <dbReference type="PROSITE" id="PS00497"/>
    </source>
</evidence>
<keyword evidence="27" id="KW-1185">Reference proteome</keyword>
<dbReference type="GO" id="GO:0033162">
    <property type="term" value="C:melanosome membrane"/>
    <property type="evidence" value="ECO:0007669"/>
    <property type="project" value="UniProtKB-SubCell"/>
</dbReference>
<comment type="cofactor">
    <cofactor evidence="1">
        <name>Zn(2+)</name>
        <dbReference type="ChEBI" id="CHEBI:29105"/>
    </cofactor>
</comment>
<keyword evidence="15" id="KW-1015">Disulfide bond</keyword>
<comment type="catalytic activity">
    <reaction evidence="20">
        <text>2 5,6-dihydroxyindole-2-carboxylate + O2 = 2 indole-5,6-quinone-2-carboxylate + 2 H2O</text>
        <dbReference type="Rhea" id="RHEA:68388"/>
        <dbReference type="ChEBI" id="CHEBI:15377"/>
        <dbReference type="ChEBI" id="CHEBI:15379"/>
        <dbReference type="ChEBI" id="CHEBI:16875"/>
        <dbReference type="ChEBI" id="CHEBI:177869"/>
    </reaction>
    <physiologicalReaction direction="left-to-right" evidence="20">
        <dbReference type="Rhea" id="RHEA:68389"/>
    </physiologicalReaction>
</comment>
<evidence type="ECO:0000256" key="19">
    <source>
        <dbReference type="ARBA" id="ARBA00041445"/>
    </source>
</evidence>
<evidence type="ECO:0000259" key="25">
    <source>
        <dbReference type="PROSITE" id="PS00498"/>
    </source>
</evidence>
<dbReference type="PROSITE" id="PS00497">
    <property type="entry name" value="TYROSINASE_1"/>
    <property type="match status" value="1"/>
</dbReference>
<evidence type="ECO:0000256" key="7">
    <source>
        <dbReference type="ARBA" id="ARBA00022729"/>
    </source>
</evidence>